<evidence type="ECO:0000313" key="2">
    <source>
        <dbReference type="EMBL" id="GET40389.1"/>
    </source>
</evidence>
<evidence type="ECO:0000256" key="1">
    <source>
        <dbReference type="SAM" id="Phobius"/>
    </source>
</evidence>
<reference evidence="2" key="1">
    <citation type="submission" date="2019-10" db="EMBL/GenBank/DDBJ databases">
        <title>Draft genome sequece of Microseira wollei NIES-4236.</title>
        <authorList>
            <person name="Yamaguchi H."/>
            <person name="Suzuki S."/>
            <person name="Kawachi M."/>
        </authorList>
    </citation>
    <scope>NUCLEOTIDE SEQUENCE</scope>
    <source>
        <strain evidence="2">NIES-4236</strain>
    </source>
</reference>
<dbReference type="RefSeq" id="WP_226586229.1">
    <property type="nucleotide sequence ID" value="NZ_BLAY01000090.1"/>
</dbReference>
<feature type="transmembrane region" description="Helical" evidence="1">
    <location>
        <begin position="235"/>
        <end position="254"/>
    </location>
</feature>
<name>A0AAV3WJM8_9CYAN</name>
<keyword evidence="1" id="KW-0472">Membrane</keyword>
<dbReference type="EMBL" id="BLAY01000090">
    <property type="protein sequence ID" value="GET40389.1"/>
    <property type="molecule type" value="Genomic_DNA"/>
</dbReference>
<feature type="transmembrane region" description="Helical" evidence="1">
    <location>
        <begin position="202"/>
        <end position="223"/>
    </location>
</feature>
<gene>
    <name evidence="2" type="ORF">MiSe_51980</name>
</gene>
<comment type="caution">
    <text evidence="2">The sequence shown here is derived from an EMBL/GenBank/DDBJ whole genome shotgun (WGS) entry which is preliminary data.</text>
</comment>
<evidence type="ECO:0000313" key="3">
    <source>
        <dbReference type="Proteomes" id="UP001050975"/>
    </source>
</evidence>
<keyword evidence="1" id="KW-1133">Transmembrane helix</keyword>
<proteinExistence type="predicted"/>
<dbReference type="Proteomes" id="UP001050975">
    <property type="component" value="Unassembled WGS sequence"/>
</dbReference>
<organism evidence="2 3">
    <name type="scientific">Microseira wollei NIES-4236</name>
    <dbReference type="NCBI Taxonomy" id="2530354"/>
    <lineage>
        <taxon>Bacteria</taxon>
        <taxon>Bacillati</taxon>
        <taxon>Cyanobacteriota</taxon>
        <taxon>Cyanophyceae</taxon>
        <taxon>Oscillatoriophycideae</taxon>
        <taxon>Aerosakkonematales</taxon>
        <taxon>Aerosakkonemataceae</taxon>
        <taxon>Microseira</taxon>
    </lineage>
</organism>
<accession>A0AAV3WJM8</accession>
<protein>
    <submittedName>
        <fullName evidence="2">Uncharacterized protein</fullName>
    </submittedName>
</protein>
<feature type="transmembrane region" description="Helical" evidence="1">
    <location>
        <begin position="436"/>
        <end position="454"/>
    </location>
</feature>
<keyword evidence="3" id="KW-1185">Reference proteome</keyword>
<dbReference type="AlphaFoldDB" id="A0AAV3WJM8"/>
<sequence>MKTTAISKQAKQPTNIIAKFNTPQLLKGGLYLSWGTSLLLLIATISGVQGQRHAIQTVGKDSAPSILTAIRIKDSLAGMDANVVNELLVKPGENPRAIQDYEERYQKFAERMVAVAENITYDGERKPIETLQLAIGVYIAKIQQARDFNASGNTNGVITAYREAAEIMDKTLLPAADELAKVNLEQLDKSYDTERFAAGRSLFFVIISGLLLMGTLVGIQLFLNYRMRRILNPMLLAASAIAFIFLGYTIQALLASSHHLKVAKEDSFKSLHLLRQSRAIAYSANADESRYLLDTTRAAIHEQAFFNKVDKIAKLPNNQTFETLATTVLKGEKVWGVTGLMADALNNITFEGEKNAAVATLNTFDSYFKLDKQIRQLQQSGKRDEAITLCTGYNQGQSNWAFEQFKAAHQKFLDVNQEQFDDAIAKGFKDVQNFEIIASVATASIALLTLFGLLPRIKEYEM</sequence>
<keyword evidence="1" id="KW-0812">Transmembrane</keyword>